<keyword evidence="2" id="KW-0472">Membrane</keyword>
<reference evidence="4" key="1">
    <citation type="submission" date="2025-08" db="UniProtKB">
        <authorList>
            <consortium name="RefSeq"/>
        </authorList>
    </citation>
    <scope>IDENTIFICATION</scope>
    <source>
        <tissue evidence="4">Young leaves</tissue>
    </source>
</reference>
<evidence type="ECO:0000256" key="1">
    <source>
        <dbReference type="SAM" id="MobiDB-lite"/>
    </source>
</evidence>
<feature type="transmembrane region" description="Helical" evidence="2">
    <location>
        <begin position="524"/>
        <end position="548"/>
    </location>
</feature>
<dbReference type="GeneID" id="103699705"/>
<gene>
    <name evidence="4" type="primary">LOC103699705</name>
</gene>
<dbReference type="RefSeq" id="XP_038978092.1">
    <property type="nucleotide sequence ID" value="XM_039122164.1"/>
</dbReference>
<protein>
    <submittedName>
        <fullName evidence="4">UPF0481 protein At3g47200-like</fullName>
    </submittedName>
</protein>
<accession>A0A8B8ZXJ8</accession>
<keyword evidence="2" id="KW-1133">Transmembrane helix</keyword>
<organism evidence="3 4">
    <name type="scientific">Phoenix dactylifera</name>
    <name type="common">Date palm</name>
    <dbReference type="NCBI Taxonomy" id="42345"/>
    <lineage>
        <taxon>Eukaryota</taxon>
        <taxon>Viridiplantae</taxon>
        <taxon>Streptophyta</taxon>
        <taxon>Embryophyta</taxon>
        <taxon>Tracheophyta</taxon>
        <taxon>Spermatophyta</taxon>
        <taxon>Magnoliopsida</taxon>
        <taxon>Liliopsida</taxon>
        <taxon>Arecaceae</taxon>
        <taxon>Coryphoideae</taxon>
        <taxon>Phoeniceae</taxon>
        <taxon>Phoenix</taxon>
    </lineage>
</organism>
<proteinExistence type="predicted"/>
<feature type="compositionally biased region" description="Basic and acidic residues" evidence="1">
    <location>
        <begin position="75"/>
        <end position="85"/>
    </location>
</feature>
<dbReference type="AlphaFoldDB" id="A0A8B8ZXJ8"/>
<dbReference type="KEGG" id="pda:103699705"/>
<evidence type="ECO:0000313" key="4">
    <source>
        <dbReference type="RefSeq" id="XP_038978092.1"/>
    </source>
</evidence>
<dbReference type="InterPro" id="IPR004158">
    <property type="entry name" value="DUF247_pln"/>
</dbReference>
<keyword evidence="3" id="KW-1185">Reference proteome</keyword>
<keyword evidence="2" id="KW-0812">Transmembrane</keyword>
<evidence type="ECO:0000256" key="2">
    <source>
        <dbReference type="SAM" id="Phobius"/>
    </source>
</evidence>
<name>A0A8B8ZXJ8_PHODC</name>
<feature type="region of interest" description="Disordered" evidence="1">
    <location>
        <begin position="75"/>
        <end position="117"/>
    </location>
</feature>
<dbReference type="Pfam" id="PF03140">
    <property type="entry name" value="DUF247"/>
    <property type="match status" value="2"/>
</dbReference>
<dbReference type="OrthoDB" id="605154at2759"/>
<dbReference type="PANTHER" id="PTHR31170:SF25">
    <property type="entry name" value="BNAA09G04570D PROTEIN"/>
    <property type="match status" value="1"/>
</dbReference>
<dbReference type="Proteomes" id="UP000228380">
    <property type="component" value="Unplaced"/>
</dbReference>
<evidence type="ECO:0000313" key="3">
    <source>
        <dbReference type="Proteomes" id="UP000228380"/>
    </source>
</evidence>
<sequence length="554" mass="62884">MSSFRSHVITLHPKGISTAPASTEDRDKKLYEPRAVAIGPYHRKTEGNYFTITDEHKLWCVRQVIGENYKRDLSEKAKGKEKVEATEASETISPVEGEDNSSAAGGLSPGDIGAYASPRDEATDVRAQKMLDEIDVVLQKPIWAVAIGPYRRKTEDNYFRITDEQKLWCVQEVIGASYKQDLGKFLGKMKEREREAVNFYRDCYGTDNNFGMDSQSFLEMLMLDGCFILFALSLPYNIAKLIPTLFGSPDRPWAQRDILEASELVKTDLLLLNNQIPFFILEDVFEMKNDIDPTNEMQNGGTEGNGSIRKLAFDFFYFLDLGGNSWEVTQFMEVDHLLHLYHLSLQQPMRFYEFVLEVIRPFMGALRSLPSATKLQKKSAVNFKVKKMEGVPQSALDVTTCKSGDIQMPVLRIRDHTNILLHNLISFEKPLGIMSSHITAYVAFLNHIVGMEEDVELLETRRVLEHRLSGPAEVVVFFRQLHNVIDHSKTPGYLASVYQVVNDCCNSKWRQLYADAKQRYCSNVWMSISFVAGIAPSVAALIQTIYTITGSYKK</sequence>
<dbReference type="PANTHER" id="PTHR31170">
    <property type="entry name" value="BNAC04G53230D PROTEIN"/>
    <property type="match status" value="1"/>
</dbReference>